<sequence>MMGEFTSPAAREQAIVKAHQAFSAGEWSTATTLFEKLYTDQQTAEFNRYLVASLYHDEKYLMAEQYAAEQDAVYLESTDTFQLRLDVALKNQQFIFAREFCALPAAQEWRSDGLAQIEAAEVASRQTLGETQRVLARQFYHLGDGDFTEQQQRLLRARQLPLQEFMQGVQYLLVDPFLHPLMRATLLEELLRLRVSQTVQLHWLDDQTYSVDTRQLKPVGASRAAQMMQQYLHENLEQQNPMLMANISQTITLQLMMLYPFIDKIIKNPVAWVQIVAQQSVTDQADDAELEEIKMWQDRLNRFMTALFGSIDDKNHEKP</sequence>
<keyword evidence="2" id="KW-1185">Reference proteome</keyword>
<dbReference type="STRING" id="1423753.FD28_GL000282"/>
<dbReference type="PATRIC" id="fig|1423753.3.peg.292"/>
<accession>A0A0R1UN64</accession>
<organism evidence="1 2">
    <name type="scientific">Levilactobacillus hammesii DSM 16381</name>
    <dbReference type="NCBI Taxonomy" id="1423753"/>
    <lineage>
        <taxon>Bacteria</taxon>
        <taxon>Bacillati</taxon>
        <taxon>Bacillota</taxon>
        <taxon>Bacilli</taxon>
        <taxon>Lactobacillales</taxon>
        <taxon>Lactobacillaceae</taxon>
        <taxon>Levilactobacillus</taxon>
    </lineage>
</organism>
<evidence type="ECO:0000313" key="2">
    <source>
        <dbReference type="Proteomes" id="UP000051580"/>
    </source>
</evidence>
<dbReference type="AlphaFoldDB" id="A0A0R1UN64"/>
<comment type="caution">
    <text evidence="1">The sequence shown here is derived from an EMBL/GenBank/DDBJ whole genome shotgun (WGS) entry which is preliminary data.</text>
</comment>
<proteinExistence type="predicted"/>
<dbReference type="Proteomes" id="UP000051580">
    <property type="component" value="Unassembled WGS sequence"/>
</dbReference>
<reference evidence="1 2" key="1">
    <citation type="journal article" date="2015" name="Genome Announc.">
        <title>Expanding the biotechnology potential of lactobacilli through comparative genomics of 213 strains and associated genera.</title>
        <authorList>
            <person name="Sun Z."/>
            <person name="Harris H.M."/>
            <person name="McCann A."/>
            <person name="Guo C."/>
            <person name="Argimon S."/>
            <person name="Zhang W."/>
            <person name="Yang X."/>
            <person name="Jeffery I.B."/>
            <person name="Cooney J.C."/>
            <person name="Kagawa T.F."/>
            <person name="Liu W."/>
            <person name="Song Y."/>
            <person name="Salvetti E."/>
            <person name="Wrobel A."/>
            <person name="Rasinkangas P."/>
            <person name="Parkhill J."/>
            <person name="Rea M.C."/>
            <person name="O'Sullivan O."/>
            <person name="Ritari J."/>
            <person name="Douillard F.P."/>
            <person name="Paul Ross R."/>
            <person name="Yang R."/>
            <person name="Briner A.E."/>
            <person name="Felis G.E."/>
            <person name="de Vos W.M."/>
            <person name="Barrangou R."/>
            <person name="Klaenhammer T.R."/>
            <person name="Caufield P.W."/>
            <person name="Cui Y."/>
            <person name="Zhang H."/>
            <person name="O'Toole P.W."/>
        </authorList>
    </citation>
    <scope>NUCLEOTIDE SEQUENCE [LARGE SCALE GENOMIC DNA]</scope>
    <source>
        <strain evidence="1 2">DSM 16381</strain>
    </source>
</reference>
<dbReference type="EMBL" id="AZFS01000054">
    <property type="protein sequence ID" value="KRL94705.1"/>
    <property type="molecule type" value="Genomic_DNA"/>
</dbReference>
<name>A0A0R1UN64_9LACO</name>
<gene>
    <name evidence="1" type="ORF">FD28_GL000282</name>
</gene>
<protein>
    <submittedName>
        <fullName evidence="1">TPR repeat-containing protein</fullName>
    </submittedName>
</protein>
<evidence type="ECO:0000313" key="1">
    <source>
        <dbReference type="EMBL" id="KRL94705.1"/>
    </source>
</evidence>